<dbReference type="AlphaFoldDB" id="A0A140CZB9"/>
<organism evidence="4">
    <name type="scientific">Ascomycota sp. F53</name>
    <dbReference type="NCBI Taxonomy" id="1168013"/>
    <lineage>
        <taxon>Eukaryota</taxon>
        <taxon>Fungi</taxon>
        <taxon>Dikarya</taxon>
        <taxon>Ascomycota</taxon>
    </lineage>
</organism>
<reference evidence="4" key="1">
    <citation type="submission" date="2015-09" db="EMBL/GenBank/DDBJ databases">
        <title>Lijiquinone is a novel azaphilone product of a rare tandem iterative polyketide synthase.</title>
        <authorList>
            <person name="Miller K.I."/>
            <person name="Kalaitzis J.A."/>
            <person name="Chau R."/>
            <person name="Cain J.W."/>
            <person name="Neilan B.A."/>
        </authorList>
    </citation>
    <scope>NUCLEOTIDE SEQUENCE</scope>
</reference>
<dbReference type="SUPFAM" id="SSF51735">
    <property type="entry name" value="NAD(P)-binding Rossmann-fold domains"/>
    <property type="match status" value="1"/>
</dbReference>
<dbReference type="CDD" id="cd05374">
    <property type="entry name" value="17beta-HSD-like_SDR_c"/>
    <property type="match status" value="1"/>
</dbReference>
<dbReference type="GO" id="GO:0019433">
    <property type="term" value="P:triglyceride catabolic process"/>
    <property type="evidence" value="ECO:0007669"/>
    <property type="project" value="TreeGrafter"/>
</dbReference>
<dbReference type="PANTHER" id="PTHR44169">
    <property type="entry name" value="NADPH-DEPENDENT 1-ACYLDIHYDROXYACETONE PHOSPHATE REDUCTASE"/>
    <property type="match status" value="1"/>
</dbReference>
<dbReference type="GO" id="GO:0006654">
    <property type="term" value="P:phosphatidic acid biosynthetic process"/>
    <property type="evidence" value="ECO:0007669"/>
    <property type="project" value="TreeGrafter"/>
</dbReference>
<dbReference type="GO" id="GO:0004806">
    <property type="term" value="F:triacylglycerol lipase activity"/>
    <property type="evidence" value="ECO:0007669"/>
    <property type="project" value="TreeGrafter"/>
</dbReference>
<dbReference type="InterPro" id="IPR002347">
    <property type="entry name" value="SDR_fam"/>
</dbReference>
<accession>A0A140CZB9</accession>
<dbReference type="InterPro" id="IPR036291">
    <property type="entry name" value="NAD(P)-bd_dom_sf"/>
</dbReference>
<evidence type="ECO:0000256" key="2">
    <source>
        <dbReference type="ARBA" id="ARBA00023002"/>
    </source>
</evidence>
<name>A0A140CZB9_9ASCO</name>
<dbReference type="Gene3D" id="3.40.50.720">
    <property type="entry name" value="NAD(P)-binding Rossmann-like Domain"/>
    <property type="match status" value="1"/>
</dbReference>
<keyword evidence="2" id="KW-0560">Oxidoreductase</keyword>
<sequence>MAKTTRQNVLVTGCSAGGLGSALAKAFRDKGFHVLATVRDARKAGSLADEQDIEVLTLDVTSADSIASCVKQVQTATGGKLDILVNNAGAAIFGPLVHASIEEGKAAYEVNVWGPLAVSQAFAPLLIESKGVILNISSIAGAVPLAWQGLYNSSKAATTFISETLKMELAPLGVRVVTAMVGAIGTQLYDNHEVSLPEGSYYKPIEETIKKQSRGEMQEPFNEPVDVTARSLVKDTLAGRRGQIWRGGEAGRASVLSWLVPTALRERILHSERGLYQLKYER</sequence>
<protein>
    <submittedName>
        <fullName evidence="4">LijC</fullName>
    </submittedName>
</protein>
<evidence type="ECO:0000313" key="4">
    <source>
        <dbReference type="EMBL" id="AMJ52082.1"/>
    </source>
</evidence>
<evidence type="ECO:0000256" key="1">
    <source>
        <dbReference type="ARBA" id="ARBA00006484"/>
    </source>
</evidence>
<dbReference type="PRINTS" id="PR00081">
    <property type="entry name" value="GDHRDH"/>
</dbReference>
<proteinExistence type="inferred from homology"/>
<dbReference type="GO" id="GO:0005811">
    <property type="term" value="C:lipid droplet"/>
    <property type="evidence" value="ECO:0007669"/>
    <property type="project" value="TreeGrafter"/>
</dbReference>
<comment type="similarity">
    <text evidence="1 3">Belongs to the short-chain dehydrogenases/reductases (SDR) family.</text>
</comment>
<dbReference type="PRINTS" id="PR00080">
    <property type="entry name" value="SDRFAMILY"/>
</dbReference>
<evidence type="ECO:0000256" key="3">
    <source>
        <dbReference type="RuleBase" id="RU000363"/>
    </source>
</evidence>
<dbReference type="GO" id="GO:0000140">
    <property type="term" value="F:acylglycerone-phosphate reductase (NADP+) activity"/>
    <property type="evidence" value="ECO:0007669"/>
    <property type="project" value="TreeGrafter"/>
</dbReference>
<dbReference type="Pfam" id="PF00106">
    <property type="entry name" value="adh_short"/>
    <property type="match status" value="1"/>
</dbReference>
<dbReference type="PANTHER" id="PTHR44169:SF6">
    <property type="entry name" value="NADPH-DEPENDENT 1-ACYLDIHYDROXYACETONE PHOSPHATE REDUCTASE"/>
    <property type="match status" value="1"/>
</dbReference>
<dbReference type="EMBL" id="KT874412">
    <property type="protein sequence ID" value="AMJ52082.1"/>
    <property type="molecule type" value="Genomic_DNA"/>
</dbReference>
<dbReference type="GO" id="GO:0005783">
    <property type="term" value="C:endoplasmic reticulum"/>
    <property type="evidence" value="ECO:0007669"/>
    <property type="project" value="TreeGrafter"/>
</dbReference>